<reference evidence="1" key="1">
    <citation type="submission" date="2021-06" db="EMBL/GenBank/DDBJ databases">
        <authorList>
            <person name="Kallberg Y."/>
            <person name="Tangrot J."/>
            <person name="Rosling A."/>
        </authorList>
    </citation>
    <scope>NUCLEOTIDE SEQUENCE</scope>
    <source>
        <strain evidence="1">FL966</strain>
    </source>
</reference>
<dbReference type="Proteomes" id="UP000789759">
    <property type="component" value="Unassembled WGS sequence"/>
</dbReference>
<accession>A0A9N9PFE6</accession>
<keyword evidence="2" id="KW-1185">Reference proteome</keyword>
<evidence type="ECO:0000313" key="1">
    <source>
        <dbReference type="EMBL" id="CAG8815919.1"/>
    </source>
</evidence>
<dbReference type="AlphaFoldDB" id="A0A9N9PFE6"/>
<protein>
    <submittedName>
        <fullName evidence="1">24153_t:CDS:1</fullName>
    </submittedName>
</protein>
<name>A0A9N9PFE6_9GLOM</name>
<organism evidence="1 2">
    <name type="scientific">Cetraspora pellucida</name>
    <dbReference type="NCBI Taxonomy" id="1433469"/>
    <lineage>
        <taxon>Eukaryota</taxon>
        <taxon>Fungi</taxon>
        <taxon>Fungi incertae sedis</taxon>
        <taxon>Mucoromycota</taxon>
        <taxon>Glomeromycotina</taxon>
        <taxon>Glomeromycetes</taxon>
        <taxon>Diversisporales</taxon>
        <taxon>Gigasporaceae</taxon>
        <taxon>Cetraspora</taxon>
    </lineage>
</organism>
<dbReference type="EMBL" id="CAJVQA010043640">
    <property type="protein sequence ID" value="CAG8815919.1"/>
    <property type="molecule type" value="Genomic_DNA"/>
</dbReference>
<evidence type="ECO:0000313" key="2">
    <source>
        <dbReference type="Proteomes" id="UP000789759"/>
    </source>
</evidence>
<proteinExistence type="predicted"/>
<comment type="caution">
    <text evidence="1">The sequence shown here is derived from an EMBL/GenBank/DDBJ whole genome shotgun (WGS) entry which is preliminary data.</text>
</comment>
<sequence>GFPDEINFYSLYTRELSILSMENQDIDNGKISVLVDVPENLQKL</sequence>
<feature type="non-terminal residue" evidence="1">
    <location>
        <position position="1"/>
    </location>
</feature>
<dbReference type="OrthoDB" id="10547147at2759"/>
<gene>
    <name evidence="1" type="ORF">CPELLU_LOCUS19186</name>
</gene>